<protein>
    <recommendedName>
        <fullName evidence="2">Aminotransferase class V domain-containing protein</fullName>
    </recommendedName>
</protein>
<evidence type="ECO:0000259" key="2">
    <source>
        <dbReference type="Pfam" id="PF00266"/>
    </source>
</evidence>
<comment type="caution">
    <text evidence="3">The sequence shown here is derived from an EMBL/GenBank/DDBJ whole genome shotgun (WGS) entry which is preliminary data.</text>
</comment>
<name>A0A8E0UTN3_9EURO</name>
<reference evidence="3" key="2">
    <citation type="submission" date="2021-01" db="EMBL/GenBank/DDBJ databases">
        <title>Pan-genome distribution and transcriptional activeness of fungal secondary metabolism genes in Aspergillus section Fumigati.</title>
        <authorList>
            <person name="Takahashi H."/>
            <person name="Umemura M."/>
            <person name="Ninomiya A."/>
            <person name="Kusuya Y."/>
            <person name="Urayama S."/>
            <person name="Shimizu M."/>
            <person name="Watanabe A."/>
            <person name="Kamei K."/>
            <person name="Yaguchi T."/>
            <person name="Hagiwara D."/>
        </authorList>
    </citation>
    <scope>NUCLEOTIDE SEQUENCE</scope>
    <source>
        <strain evidence="3">IFM 46973</strain>
    </source>
</reference>
<organism evidence="3 4">
    <name type="scientific">Aspergillus udagawae</name>
    <dbReference type="NCBI Taxonomy" id="91492"/>
    <lineage>
        <taxon>Eukaryota</taxon>
        <taxon>Fungi</taxon>
        <taxon>Dikarya</taxon>
        <taxon>Ascomycota</taxon>
        <taxon>Pezizomycotina</taxon>
        <taxon>Eurotiomycetes</taxon>
        <taxon>Eurotiomycetidae</taxon>
        <taxon>Eurotiales</taxon>
        <taxon>Aspergillaceae</taxon>
        <taxon>Aspergillus</taxon>
        <taxon>Aspergillus subgen. Fumigati</taxon>
    </lineage>
</organism>
<dbReference type="PANTHER" id="PTHR43092:SF2">
    <property type="entry name" value="HERCYNYLCYSTEINE SULFOXIDE LYASE"/>
    <property type="match status" value="1"/>
</dbReference>
<proteinExistence type="predicted"/>
<dbReference type="InterPro" id="IPR015421">
    <property type="entry name" value="PyrdxlP-dep_Trfase_major"/>
</dbReference>
<dbReference type="RefSeq" id="XP_043142718.1">
    <property type="nucleotide sequence ID" value="XM_043286783.1"/>
</dbReference>
<dbReference type="Pfam" id="PF00266">
    <property type="entry name" value="Aminotran_5"/>
    <property type="match status" value="1"/>
</dbReference>
<evidence type="ECO:0000313" key="3">
    <source>
        <dbReference type="EMBL" id="GIC85452.1"/>
    </source>
</evidence>
<dbReference type="EMBL" id="BBXM02000001">
    <property type="protein sequence ID" value="GIC85452.1"/>
    <property type="molecule type" value="Genomic_DNA"/>
</dbReference>
<reference evidence="3" key="1">
    <citation type="journal article" date="2015" name="Genome Announc.">
        <title>Draft Genome Sequence of the Pathogenic Filamentous Fungus Aspergillus udagawae Strain IFM 46973T.</title>
        <authorList>
            <person name="Kusuya Y."/>
            <person name="Takahashi-Nakaguchi A."/>
            <person name="Takahashi H."/>
            <person name="Yaguchi T."/>
        </authorList>
    </citation>
    <scope>NUCLEOTIDE SEQUENCE</scope>
    <source>
        <strain evidence="3">IFM 46973</strain>
    </source>
</reference>
<evidence type="ECO:0000256" key="1">
    <source>
        <dbReference type="ARBA" id="ARBA00022898"/>
    </source>
</evidence>
<accession>A0A8E0UTN3</accession>
<gene>
    <name evidence="3" type="ORF">Aud_001283</name>
</gene>
<feature type="domain" description="Aminotransferase class V" evidence="2">
    <location>
        <begin position="62"/>
        <end position="240"/>
    </location>
</feature>
<dbReference type="Gene3D" id="3.40.640.10">
    <property type="entry name" value="Type I PLP-dependent aspartate aminotransferase-like (Major domain)"/>
    <property type="match status" value="1"/>
</dbReference>
<evidence type="ECO:0000313" key="4">
    <source>
        <dbReference type="Proteomes" id="UP000036893"/>
    </source>
</evidence>
<dbReference type="GeneID" id="66988759"/>
<dbReference type="SUPFAM" id="SSF53383">
    <property type="entry name" value="PLP-dependent transferases"/>
    <property type="match status" value="1"/>
</dbReference>
<sequence length="452" mass="49468">MSSPAPFGASMAKTHFLFDADFKNLNHGSFGTYPISVQTALRQFQSQIEARPDPFIRHVQPQLIDESRRAVAALLNVPTNECVFVKNASTGVNTVLRNLDFKQGDVVVYFDTVYGAVEKTLVSLTETTPLQLRKVRYQLPISHDELVRKFGEVVAKAKADGLKVRVAIFDTIVSMPGVRFPFERLIEACRAEGILSVVDGAHGIGQIPLDLGALQPDFLTSNCHKWLYTPRGSAVLYVPLRNQHLIRTTLPTSWGFIPAPDSPATATSPLRSSSGKSAFEELFEFVATTDDTAYLCVPAALKFRSQVCGGEDRIYTYLEKLAREAGDIVAAALGTEVMQEPGLKPGEVSQLRRCAMATVRLPFAVSGGEQGPNTATARLTLQAAQAAEVAGEMQKALARDYGTFVPVFAHGGWLWTRLSAQVYLEKSDFEWVGGVLAELCNKVVRKFAEPKL</sequence>
<dbReference type="Proteomes" id="UP000036893">
    <property type="component" value="Unassembled WGS sequence"/>
</dbReference>
<dbReference type="InterPro" id="IPR015424">
    <property type="entry name" value="PyrdxlP-dep_Trfase"/>
</dbReference>
<keyword evidence="1" id="KW-0663">Pyridoxal phosphate</keyword>
<dbReference type="AlphaFoldDB" id="A0A8E0UTN3"/>
<dbReference type="PANTHER" id="PTHR43092">
    <property type="entry name" value="L-CYSTEINE DESULFHYDRASE"/>
    <property type="match status" value="1"/>
</dbReference>
<dbReference type="InterPro" id="IPR000192">
    <property type="entry name" value="Aminotrans_V_dom"/>
</dbReference>